<sequence>MHYIDGNTVYLEPETVSSPVRHALEMIYRDHEKVFGLKPSSERADNSRQSSLHHGETDGRIACIHVRYAADLDECPDRPEAYAVMLGEDRFLHIVGRDDLGLVYGLLHYSRVFLGVDPLWFWAELSPAKRDRIEIADVPYVSVPSAVAYRGWFVNDEVCLIGWKTEYPPTAEVWQPVFEALLRLGGNMVVPGTDLPRNGIHHRLALDMGLYVTHHHAEPLGAEMFLRAFPGKTASYKEHPALFERLWMEAIERQKDERIVWVLSFRGQGDRPFWENDPEFDTPAKRGELISTVIEKQYNMVKARVEQPVCCMALYGELAELYKEGYIRLPEEIIKIWADNGYGEMVSRRHGNLNLRIPALPGPHEGGKHGLYYHVTFHDLQASNHLTMFPSPVELIKQELNDAFKARAKDYLLVNSGNILPHLHALDFTAEMWRNGDADTQRHLAGFIKRMYGEEQPDIVKLYEDYAACTIPYGAHEDERAGEEFYHHPARQIIGHWLQGQTCTHEQLIWATGDISFAEQVRWFQHCAEQAIPGWEALQQRGRTAAQKLSDENSRRLYIQMLVQIELHLTGCRGLASICNAYVDYCSGAYPQAFIQAARAVRHYSQGLEALRTAESGKWEHFYRADWLTNISNTIYHASTLRSFLRMHGDSPDMFFWYKEYLMPETEKHIYLENTHRNPLPDDRLAELLGERLVELGVLDSGRLV</sequence>
<accession>A0A3P3TYZ8</accession>
<keyword evidence="1" id="KW-0378">Hydrolase</keyword>
<dbReference type="PANTHER" id="PTHR37842:SF2">
    <property type="entry name" value="GYLCOSYL HYDROLASE 115 C-TERMINAL DOMAIN-CONTAINING PROTEIN"/>
    <property type="match status" value="1"/>
</dbReference>
<proteinExistence type="predicted"/>
<dbReference type="InterPro" id="IPR029018">
    <property type="entry name" value="Hex-like_dom2"/>
</dbReference>
<reference evidence="2 3" key="1">
    <citation type="submission" date="2018-11" db="EMBL/GenBank/DDBJ databases">
        <title>Genome sequencing of Paenibacillus sp. KCOM 3021 (= ChDC PVNT-B20).</title>
        <authorList>
            <person name="Kook J.-K."/>
            <person name="Park S.-N."/>
            <person name="Lim Y.K."/>
        </authorList>
    </citation>
    <scope>NUCLEOTIDE SEQUENCE [LARGE SCALE GENOMIC DNA]</scope>
    <source>
        <strain evidence="2 3">KCOM 3021</strain>
    </source>
</reference>
<dbReference type="AlphaFoldDB" id="A0A3P3TYZ8"/>
<dbReference type="GO" id="GO:0005975">
    <property type="term" value="P:carbohydrate metabolic process"/>
    <property type="evidence" value="ECO:0007669"/>
    <property type="project" value="UniProtKB-ARBA"/>
</dbReference>
<evidence type="ECO:0008006" key="4">
    <source>
        <dbReference type="Google" id="ProtNLM"/>
    </source>
</evidence>
<dbReference type="SUPFAM" id="SSF55545">
    <property type="entry name" value="beta-N-acetylhexosaminidase-like domain"/>
    <property type="match status" value="1"/>
</dbReference>
<dbReference type="PANTHER" id="PTHR37842">
    <property type="match status" value="1"/>
</dbReference>
<comment type="caution">
    <text evidence="2">The sequence shown here is derived from an EMBL/GenBank/DDBJ whole genome shotgun (WGS) entry which is preliminary data.</text>
</comment>
<dbReference type="Gene3D" id="3.30.379.10">
    <property type="entry name" value="Chitobiase/beta-hexosaminidase domain 2-like"/>
    <property type="match status" value="1"/>
</dbReference>
<evidence type="ECO:0000313" key="2">
    <source>
        <dbReference type="EMBL" id="RRJ63325.1"/>
    </source>
</evidence>
<evidence type="ECO:0000313" key="3">
    <source>
        <dbReference type="Proteomes" id="UP000267017"/>
    </source>
</evidence>
<dbReference type="OrthoDB" id="8727830at2"/>
<gene>
    <name evidence="2" type="ORF">EHV15_10645</name>
</gene>
<dbReference type="GO" id="GO:0016787">
    <property type="term" value="F:hydrolase activity"/>
    <property type="evidence" value="ECO:0007669"/>
    <property type="project" value="UniProtKB-KW"/>
</dbReference>
<dbReference type="InterPro" id="IPR031924">
    <property type="entry name" value="GH115"/>
</dbReference>
<name>A0A3P3TYZ8_9BACL</name>
<evidence type="ECO:0000256" key="1">
    <source>
        <dbReference type="ARBA" id="ARBA00022801"/>
    </source>
</evidence>
<keyword evidence="3" id="KW-1185">Reference proteome</keyword>
<dbReference type="EMBL" id="RRCN01000001">
    <property type="protein sequence ID" value="RRJ63325.1"/>
    <property type="molecule type" value="Genomic_DNA"/>
</dbReference>
<dbReference type="RefSeq" id="WP_128631169.1">
    <property type="nucleotide sequence ID" value="NZ_RRCN01000001.1"/>
</dbReference>
<dbReference type="InterPro" id="IPR042301">
    <property type="entry name" value="GH115_sf"/>
</dbReference>
<organism evidence="2 3">
    <name type="scientific">Paenibacillus oralis</name>
    <dbReference type="NCBI Taxonomy" id="2490856"/>
    <lineage>
        <taxon>Bacteria</taxon>
        <taxon>Bacillati</taxon>
        <taxon>Bacillota</taxon>
        <taxon>Bacilli</taxon>
        <taxon>Bacillales</taxon>
        <taxon>Paenibacillaceae</taxon>
        <taxon>Paenibacillus</taxon>
    </lineage>
</organism>
<dbReference type="Pfam" id="PF15979">
    <property type="entry name" value="Glyco_hydro_115"/>
    <property type="match status" value="1"/>
</dbReference>
<protein>
    <recommendedName>
        <fullName evidence="4">Glycosyl hydrolase family 115</fullName>
    </recommendedName>
</protein>
<dbReference type="Gene3D" id="3.20.20.520">
    <property type="entry name" value="Glycosyl hydrolase family 115"/>
    <property type="match status" value="1"/>
</dbReference>
<dbReference type="Proteomes" id="UP000267017">
    <property type="component" value="Unassembled WGS sequence"/>
</dbReference>